<keyword evidence="3" id="KW-1185">Reference proteome</keyword>
<dbReference type="InterPro" id="IPR050266">
    <property type="entry name" value="AB_hydrolase_sf"/>
</dbReference>
<dbReference type="SUPFAM" id="SSF53474">
    <property type="entry name" value="alpha/beta-Hydrolases"/>
    <property type="match status" value="1"/>
</dbReference>
<sequence>MNALKITTYIIPASPIRRLYGKNGGQLRIAVNSYDPIEGPGFEKETSCDKTTIIFAAANGFHKEIYEPVINGLNEKRERWNGGTMWALDGSNQGDSAVANQDILPDSYNWSDLSRDILQVIDYFNIKGPIIGVGHSLGGCAILMAEILRPGTFSSLVTIDPVLYPYKEYATSSFQLALKRKDTWQNRDAAKENFLKHNIFKSWDPEVLNIHIKYGLRDLPSGEVTLKCPKIQEHYTFTHDPDTFIETFQRLHEIQCPVFLMPKLSKKLFKFIAQSPLDLALFKASRCKHGDLIIIDTGHLVVMEKPKETAKEILYFICRQQSKKACEKKSSVSDGIIRNAIDEEGNDEKGRNEQIMESKL</sequence>
<dbReference type="GO" id="GO:0016020">
    <property type="term" value="C:membrane"/>
    <property type="evidence" value="ECO:0007669"/>
    <property type="project" value="TreeGrafter"/>
</dbReference>
<dbReference type="GO" id="GO:0047372">
    <property type="term" value="F:monoacylglycerol lipase activity"/>
    <property type="evidence" value="ECO:0007669"/>
    <property type="project" value="TreeGrafter"/>
</dbReference>
<dbReference type="EMBL" id="CAJVPV010002944">
    <property type="protein sequence ID" value="CAG8539626.1"/>
    <property type="molecule type" value="Genomic_DNA"/>
</dbReference>
<evidence type="ECO:0000259" key="1">
    <source>
        <dbReference type="Pfam" id="PF12697"/>
    </source>
</evidence>
<reference evidence="2" key="1">
    <citation type="submission" date="2021-06" db="EMBL/GenBank/DDBJ databases">
        <authorList>
            <person name="Kallberg Y."/>
            <person name="Tangrot J."/>
            <person name="Rosling A."/>
        </authorList>
    </citation>
    <scope>NUCLEOTIDE SEQUENCE</scope>
    <source>
        <strain evidence="2">CL551</strain>
    </source>
</reference>
<protein>
    <submittedName>
        <fullName evidence="2">10171_t:CDS:1</fullName>
    </submittedName>
</protein>
<dbReference type="PANTHER" id="PTHR43798">
    <property type="entry name" value="MONOACYLGLYCEROL LIPASE"/>
    <property type="match status" value="1"/>
</dbReference>
<dbReference type="OrthoDB" id="94039at2759"/>
<dbReference type="Pfam" id="PF12697">
    <property type="entry name" value="Abhydrolase_6"/>
    <property type="match status" value="1"/>
</dbReference>
<dbReference type="Gene3D" id="3.40.50.1820">
    <property type="entry name" value="alpha/beta hydrolase"/>
    <property type="match status" value="1"/>
</dbReference>
<dbReference type="PANTHER" id="PTHR43798:SF5">
    <property type="entry name" value="MONOACYLGLYCEROL LIPASE ABHD6"/>
    <property type="match status" value="1"/>
</dbReference>
<dbReference type="GO" id="GO:0046464">
    <property type="term" value="P:acylglycerol catabolic process"/>
    <property type="evidence" value="ECO:0007669"/>
    <property type="project" value="TreeGrafter"/>
</dbReference>
<dbReference type="Proteomes" id="UP000789342">
    <property type="component" value="Unassembled WGS sequence"/>
</dbReference>
<feature type="domain" description="AB hydrolase-1" evidence="1">
    <location>
        <begin position="55"/>
        <end position="311"/>
    </location>
</feature>
<name>A0A9N9FKE9_9GLOM</name>
<accession>A0A9N9FKE9</accession>
<evidence type="ECO:0000313" key="2">
    <source>
        <dbReference type="EMBL" id="CAG8539626.1"/>
    </source>
</evidence>
<dbReference type="InterPro" id="IPR000073">
    <property type="entry name" value="AB_hydrolase_1"/>
</dbReference>
<proteinExistence type="predicted"/>
<gene>
    <name evidence="2" type="ORF">AMORRO_LOCUS5064</name>
</gene>
<comment type="caution">
    <text evidence="2">The sequence shown here is derived from an EMBL/GenBank/DDBJ whole genome shotgun (WGS) entry which is preliminary data.</text>
</comment>
<dbReference type="InterPro" id="IPR029058">
    <property type="entry name" value="AB_hydrolase_fold"/>
</dbReference>
<dbReference type="AlphaFoldDB" id="A0A9N9FKE9"/>
<organism evidence="2 3">
    <name type="scientific">Acaulospora morrowiae</name>
    <dbReference type="NCBI Taxonomy" id="94023"/>
    <lineage>
        <taxon>Eukaryota</taxon>
        <taxon>Fungi</taxon>
        <taxon>Fungi incertae sedis</taxon>
        <taxon>Mucoromycota</taxon>
        <taxon>Glomeromycotina</taxon>
        <taxon>Glomeromycetes</taxon>
        <taxon>Diversisporales</taxon>
        <taxon>Acaulosporaceae</taxon>
        <taxon>Acaulospora</taxon>
    </lineage>
</organism>
<evidence type="ECO:0000313" key="3">
    <source>
        <dbReference type="Proteomes" id="UP000789342"/>
    </source>
</evidence>